<dbReference type="PANTHER" id="PTHR15350">
    <property type="entry name" value="COP9 SIGNALOSOME COMPLEX SUBUNIT 7/DENDRITIC CELL PROTEIN GA17"/>
    <property type="match status" value="1"/>
</dbReference>
<evidence type="ECO:0000313" key="6">
    <source>
        <dbReference type="Proteomes" id="UP000223968"/>
    </source>
</evidence>
<name>A0A2B7XRP8_9EURO</name>
<protein>
    <recommendedName>
        <fullName evidence="4">PCI domain-containing protein</fullName>
    </recommendedName>
</protein>
<sequence length="330" mass="35281">MDKTHSRALEALEPFIHLAKTAPANSPRYITGIITNATSSPNTFIFGELLEVPAVQALRSQETPDEFRSHLTLLEIFAWGTWEEYQLTPNLPPLSEAQSEKLRLLSLLSLSTTHNPFTYPIAMTSLSLPTHAALESLVTKAIYSSLINARISPTTTPPVIHVTSTAPLRDVRPQTISAMINVLTEWQGRCGDVVNGIEAEIAKIKANAEKRRTKEKDRARRVERSLGGWDGEDGEGAGGSGTGSGAGSKHSLPFSGGGRGPSLRSHFSAFTGGGSGSGNKRELNDYGDEGRFRGTGRMEVDGAGMNGDEGLGGMGETARQAKRVLALGGR</sequence>
<feature type="region of interest" description="Disordered" evidence="3">
    <location>
        <begin position="209"/>
        <end position="317"/>
    </location>
</feature>
<dbReference type="PANTHER" id="PTHR15350:SF5">
    <property type="entry name" value="COP9 SIGNALOSOME COMPLEX SUBUNIT 7"/>
    <property type="match status" value="1"/>
</dbReference>
<comment type="similarity">
    <text evidence="1">Belongs to the CSN7/EIF3M family. CSN7 subfamily.</text>
</comment>
<dbReference type="SMART" id="SM00088">
    <property type="entry name" value="PINT"/>
    <property type="match status" value="1"/>
</dbReference>
<organism evidence="5 6">
    <name type="scientific">Helicocarpus griseus UAMH5409</name>
    <dbReference type="NCBI Taxonomy" id="1447875"/>
    <lineage>
        <taxon>Eukaryota</taxon>
        <taxon>Fungi</taxon>
        <taxon>Dikarya</taxon>
        <taxon>Ascomycota</taxon>
        <taxon>Pezizomycotina</taxon>
        <taxon>Eurotiomycetes</taxon>
        <taxon>Eurotiomycetidae</taxon>
        <taxon>Onygenales</taxon>
        <taxon>Ajellomycetaceae</taxon>
        <taxon>Helicocarpus</taxon>
    </lineage>
</organism>
<dbReference type="Proteomes" id="UP000223968">
    <property type="component" value="Unassembled WGS sequence"/>
</dbReference>
<feature type="compositionally biased region" description="Gly residues" evidence="3">
    <location>
        <begin position="304"/>
        <end position="315"/>
    </location>
</feature>
<dbReference type="Pfam" id="PF01399">
    <property type="entry name" value="PCI"/>
    <property type="match status" value="1"/>
</dbReference>
<dbReference type="STRING" id="1447875.A0A2B7XRP8"/>
<feature type="compositionally biased region" description="Basic and acidic residues" evidence="3">
    <location>
        <begin position="209"/>
        <end position="224"/>
    </location>
</feature>
<gene>
    <name evidence="5" type="ORF">AJ79_04765</name>
</gene>
<evidence type="ECO:0000256" key="3">
    <source>
        <dbReference type="SAM" id="MobiDB-lite"/>
    </source>
</evidence>
<accession>A0A2B7XRP8</accession>
<feature type="domain" description="PCI" evidence="4">
    <location>
        <begin position="1"/>
        <end position="165"/>
    </location>
</feature>
<evidence type="ECO:0000256" key="1">
    <source>
        <dbReference type="ARBA" id="ARBA00008482"/>
    </source>
</evidence>
<dbReference type="Pfam" id="PF22061">
    <property type="entry name" value="CSN7_HB_subdom"/>
    <property type="match status" value="1"/>
</dbReference>
<comment type="caution">
    <text evidence="5">The sequence shown here is derived from an EMBL/GenBank/DDBJ whole genome shotgun (WGS) entry which is preliminary data.</text>
</comment>
<evidence type="ECO:0000259" key="4">
    <source>
        <dbReference type="PROSITE" id="PS50250"/>
    </source>
</evidence>
<evidence type="ECO:0000313" key="5">
    <source>
        <dbReference type="EMBL" id="PGH11625.1"/>
    </source>
</evidence>
<dbReference type="InterPro" id="IPR045237">
    <property type="entry name" value="COPS7/eIF3m"/>
</dbReference>
<dbReference type="AlphaFoldDB" id="A0A2B7XRP8"/>
<dbReference type="OrthoDB" id="10265275at2759"/>
<dbReference type="InterPro" id="IPR000717">
    <property type="entry name" value="PCI_dom"/>
</dbReference>
<feature type="compositionally biased region" description="Gly residues" evidence="3">
    <location>
        <begin position="236"/>
        <end position="246"/>
    </location>
</feature>
<proteinExistence type="inferred from homology"/>
<dbReference type="PROSITE" id="PS50250">
    <property type="entry name" value="PCI"/>
    <property type="match status" value="1"/>
</dbReference>
<dbReference type="EMBL" id="PDNB01000070">
    <property type="protein sequence ID" value="PGH11625.1"/>
    <property type="molecule type" value="Genomic_DNA"/>
</dbReference>
<feature type="compositionally biased region" description="Basic and acidic residues" evidence="3">
    <location>
        <begin position="279"/>
        <end position="300"/>
    </location>
</feature>
<evidence type="ECO:0000256" key="2">
    <source>
        <dbReference type="ARBA" id="ARBA00022790"/>
    </source>
</evidence>
<reference evidence="5 6" key="1">
    <citation type="submission" date="2017-10" db="EMBL/GenBank/DDBJ databases">
        <title>Comparative genomics in systemic dimorphic fungi from Ajellomycetaceae.</title>
        <authorList>
            <person name="Munoz J.F."/>
            <person name="Mcewen J.G."/>
            <person name="Clay O.K."/>
            <person name="Cuomo C.A."/>
        </authorList>
    </citation>
    <scope>NUCLEOTIDE SEQUENCE [LARGE SCALE GENOMIC DNA]</scope>
    <source>
        <strain evidence="5 6">UAMH5409</strain>
    </source>
</reference>
<keyword evidence="6" id="KW-1185">Reference proteome</keyword>
<keyword evidence="2" id="KW-0736">Signalosome</keyword>
<dbReference type="GO" id="GO:0008180">
    <property type="term" value="C:COP9 signalosome"/>
    <property type="evidence" value="ECO:0007669"/>
    <property type="project" value="UniProtKB-KW"/>
</dbReference>